<dbReference type="PANTHER" id="PTHR43037:SF1">
    <property type="entry name" value="BLL1128 PROTEIN"/>
    <property type="match status" value="1"/>
</dbReference>
<evidence type="ECO:0000313" key="3">
    <source>
        <dbReference type="EMBL" id="RNJ49522.1"/>
    </source>
</evidence>
<dbReference type="SUPFAM" id="SSF53474">
    <property type="entry name" value="alpha/beta-Hydrolases"/>
    <property type="match status" value="1"/>
</dbReference>
<evidence type="ECO:0000256" key="2">
    <source>
        <dbReference type="ARBA" id="ARBA00022801"/>
    </source>
</evidence>
<reference evidence="3 4" key="1">
    <citation type="submission" date="2018-08" db="EMBL/GenBank/DDBJ databases">
        <title>Genome sequence of Methylocystis hirsuta CSC1, a methanotroph able to accumulate PHAs.</title>
        <authorList>
            <person name="Bordel S."/>
            <person name="Rodriguez E."/>
            <person name="Gancedo J."/>
            <person name="Munoz R."/>
        </authorList>
    </citation>
    <scope>NUCLEOTIDE SEQUENCE [LARGE SCALE GENOMIC DNA]</scope>
    <source>
        <strain evidence="3 4">CSC1</strain>
    </source>
</reference>
<dbReference type="RefSeq" id="WP_123175489.1">
    <property type="nucleotide sequence ID" value="NZ_QWDD01000001.1"/>
</dbReference>
<proteinExistence type="predicted"/>
<keyword evidence="4" id="KW-1185">Reference proteome</keyword>
<keyword evidence="1" id="KW-0732">Signal</keyword>
<protein>
    <submittedName>
        <fullName evidence="3">Esterase</fullName>
    </submittedName>
</protein>
<evidence type="ECO:0000256" key="1">
    <source>
        <dbReference type="ARBA" id="ARBA00022729"/>
    </source>
</evidence>
<evidence type="ECO:0000313" key="4">
    <source>
        <dbReference type="Proteomes" id="UP000268623"/>
    </source>
</evidence>
<dbReference type="PANTHER" id="PTHR43037">
    <property type="entry name" value="UNNAMED PRODUCT-RELATED"/>
    <property type="match status" value="1"/>
</dbReference>
<gene>
    <name evidence="3" type="ORF">D1O30_07795</name>
</gene>
<dbReference type="Proteomes" id="UP000268623">
    <property type="component" value="Unassembled WGS sequence"/>
</dbReference>
<dbReference type="GO" id="GO:0005576">
    <property type="term" value="C:extracellular region"/>
    <property type="evidence" value="ECO:0007669"/>
    <property type="project" value="InterPro"/>
</dbReference>
<keyword evidence="2" id="KW-0378">Hydrolase</keyword>
<organism evidence="3 4">
    <name type="scientific">Methylocystis hirsuta</name>
    <dbReference type="NCBI Taxonomy" id="369798"/>
    <lineage>
        <taxon>Bacteria</taxon>
        <taxon>Pseudomonadati</taxon>
        <taxon>Pseudomonadota</taxon>
        <taxon>Alphaproteobacteria</taxon>
        <taxon>Hyphomicrobiales</taxon>
        <taxon>Methylocystaceae</taxon>
        <taxon>Methylocystis</taxon>
    </lineage>
</organism>
<dbReference type="GO" id="GO:0016787">
    <property type="term" value="F:hydrolase activity"/>
    <property type="evidence" value="ECO:0007669"/>
    <property type="project" value="UniProtKB-KW"/>
</dbReference>
<dbReference type="EMBL" id="QWDD01000001">
    <property type="protein sequence ID" value="RNJ49522.1"/>
    <property type="molecule type" value="Genomic_DNA"/>
</dbReference>
<dbReference type="NCBIfam" id="TIGR01840">
    <property type="entry name" value="esterase_phb"/>
    <property type="match status" value="1"/>
</dbReference>
<dbReference type="Gene3D" id="3.40.50.1820">
    <property type="entry name" value="alpha/beta hydrolase"/>
    <property type="match status" value="1"/>
</dbReference>
<dbReference type="AlphaFoldDB" id="A0A3M9XP46"/>
<dbReference type="Pfam" id="PF10503">
    <property type="entry name" value="Esterase_PHB"/>
    <property type="match status" value="1"/>
</dbReference>
<comment type="caution">
    <text evidence="3">The sequence shown here is derived from an EMBL/GenBank/DDBJ whole genome shotgun (WGS) entry which is preliminary data.</text>
</comment>
<sequence length="381" mass="40196">MKNFLTSAFNRATQLTREQNLTEATRVLMRALTNGAAAPAPQPAAHAEPHPPTCRLRRPLGETVELLPHAGLPGLDQSGAPLVGLRKAPTIDVPPGASYLSRSYVGPAGARDYKVYAPNGVGDGKRPLIVMLHGCAQNPDDFAVGSRMNELAEEHGFIVAYPAQSTTANQMGCWNWFNPADQAREKGEPSLIAGMTRAVMAEWRVDESRVYVAGLSAGGAMAATMAATYPELYAGVGIHSGLAHGAASDVASAFAAMGGKFELGAARRSLSDGVRTIVFHGEADQKVHPTNGETIIAGARLDLADALARETRETGSAGGRTYSRTVIADARGVPQLEHWSVEGLGHAWSGGNPDGSFADRHGPHASQEMVRFFLSDAAKAR</sequence>
<accession>A0A3M9XP46</accession>
<dbReference type="InterPro" id="IPR050955">
    <property type="entry name" value="Plant_Biomass_Hydrol_Est"/>
</dbReference>
<name>A0A3M9XP46_9HYPH</name>
<dbReference type="OrthoDB" id="9767239at2"/>
<dbReference type="InterPro" id="IPR029058">
    <property type="entry name" value="AB_hydrolase_fold"/>
</dbReference>
<dbReference type="InterPro" id="IPR010126">
    <property type="entry name" value="Esterase_phb"/>
</dbReference>